<dbReference type="PRINTS" id="PR01210">
    <property type="entry name" value="GGTRANSPTASE"/>
</dbReference>
<dbReference type="Pfam" id="PF01019">
    <property type="entry name" value="G_glu_transpept"/>
    <property type="match status" value="1"/>
</dbReference>
<sequence length="574" mass="60853">MFTTRPTLRGTFGMVSSTHWLASQSAMAVLEGGGNAFDAAVAGAFVLHVVEPHLNGPAGEVPIILAPAGGPVRVLCGQGPAPGGASIAHYTGLGLDLVPGTGPLAAAVPGAFDAWMLLLRDHGTRSLAQVLEYAIGYAEHGHPAVEGFAAAVGTVRELFATEWTTSGEVYLPVPKPGRPFRNPALAATWRRLIAEAAVGADREARIDAARRVWREGFVADALLRAAARPTLDMTGERHTGTLSGDDLAAWRAGYEDPVTHDRDGWTLCKPGPWSQGPVLAQQLALLPDLPPRGTPEYLHTLVEAGKLAMADREAWYGDAADVPLSDLLSEEYNAARRRLIGATASYDLRPGGPGGRVPRLPRYATAPDRPQVLPGVAVPVLGDTCHIDVVDRRGNMVSATPSGGWLQSNPVVPELGFPLGTRLQMAWLEPGLPNSLTPGRRPRTTLSPSLALRGGEPVMAFGTPGGDQQDQWQLPFFLAVAAGEDLQAAVDAPTWHQESFPGSFHPRVMSPGAVTVEWRVGEDVVRELRRRGHRVTVDGAWSLGRLCAVARDPETGVLSAAANPRGMQGYAVGR</sequence>
<organism evidence="1 2">
    <name type="scientific">Streptomyces caatingaensis</name>
    <dbReference type="NCBI Taxonomy" id="1678637"/>
    <lineage>
        <taxon>Bacteria</taxon>
        <taxon>Bacillati</taxon>
        <taxon>Actinomycetota</taxon>
        <taxon>Actinomycetes</taxon>
        <taxon>Kitasatosporales</taxon>
        <taxon>Streptomycetaceae</taxon>
        <taxon>Streptomyces</taxon>
    </lineage>
</organism>
<dbReference type="OrthoDB" id="9781342at2"/>
<dbReference type="InterPro" id="IPR029055">
    <property type="entry name" value="Ntn_hydrolases_N"/>
</dbReference>
<dbReference type="RefSeq" id="WP_049714254.1">
    <property type="nucleotide sequence ID" value="NZ_LFXA01000002.1"/>
</dbReference>
<dbReference type="AlphaFoldDB" id="A0A0K9XJK3"/>
<keyword evidence="2" id="KW-1185">Reference proteome</keyword>
<dbReference type="STRING" id="1678637.AC230_02485"/>
<comment type="caution">
    <text evidence="1">The sequence shown here is derived from an EMBL/GenBank/DDBJ whole genome shotgun (WGS) entry which is preliminary data.</text>
</comment>
<dbReference type="PANTHER" id="PTHR43881">
    <property type="entry name" value="GAMMA-GLUTAMYLTRANSPEPTIDASE (AFU_ORTHOLOGUE AFUA_4G13580)"/>
    <property type="match status" value="1"/>
</dbReference>
<dbReference type="InterPro" id="IPR043137">
    <property type="entry name" value="GGT_ssub_C"/>
</dbReference>
<dbReference type="InterPro" id="IPR043138">
    <property type="entry name" value="GGT_lsub"/>
</dbReference>
<dbReference type="SUPFAM" id="SSF56235">
    <property type="entry name" value="N-terminal nucleophile aminohydrolases (Ntn hydrolases)"/>
    <property type="match status" value="1"/>
</dbReference>
<dbReference type="GO" id="GO:0016740">
    <property type="term" value="F:transferase activity"/>
    <property type="evidence" value="ECO:0007669"/>
    <property type="project" value="UniProtKB-KW"/>
</dbReference>
<keyword evidence="1" id="KW-0808">Transferase</keyword>
<gene>
    <name evidence="1" type="ORF">AC230_02485</name>
</gene>
<dbReference type="Gene3D" id="3.60.20.40">
    <property type="match status" value="1"/>
</dbReference>
<dbReference type="PANTHER" id="PTHR43881:SF1">
    <property type="entry name" value="GAMMA-GLUTAMYLTRANSPEPTIDASE (AFU_ORTHOLOGUE AFUA_4G13580)"/>
    <property type="match status" value="1"/>
</dbReference>
<dbReference type="PATRIC" id="fig|1678637.3.peg.541"/>
<proteinExistence type="predicted"/>
<evidence type="ECO:0000313" key="2">
    <source>
        <dbReference type="Proteomes" id="UP000037288"/>
    </source>
</evidence>
<dbReference type="InterPro" id="IPR052896">
    <property type="entry name" value="GGT-like_enzyme"/>
</dbReference>
<dbReference type="EMBL" id="LFXA01000002">
    <property type="protein sequence ID" value="KNB53540.1"/>
    <property type="molecule type" value="Genomic_DNA"/>
</dbReference>
<accession>A0A0K9XJK3</accession>
<dbReference type="Gene3D" id="1.10.246.130">
    <property type="match status" value="1"/>
</dbReference>
<dbReference type="Proteomes" id="UP000037288">
    <property type="component" value="Unassembled WGS sequence"/>
</dbReference>
<protein>
    <submittedName>
        <fullName evidence="1">Gamma-glutamyltransferase</fullName>
    </submittedName>
</protein>
<reference evidence="2" key="1">
    <citation type="submission" date="2015-07" db="EMBL/GenBank/DDBJ databases">
        <title>Draft genome sequence of Streptomyces sp. CMAA 1322, a bacterium isolated from Caatinga biome, from dry forest semiarid of Brazil.</title>
        <authorList>
            <person name="Santos S.N."/>
            <person name="Gacesa R."/>
            <person name="Taketani R.G."/>
            <person name="Long P.F."/>
            <person name="Melo I.S."/>
        </authorList>
    </citation>
    <scope>NUCLEOTIDE SEQUENCE [LARGE SCALE GENOMIC DNA]</scope>
    <source>
        <strain evidence="2">CMAA 1322</strain>
    </source>
</reference>
<name>A0A0K9XJK3_9ACTN</name>
<evidence type="ECO:0000313" key="1">
    <source>
        <dbReference type="EMBL" id="KNB53540.1"/>
    </source>
</evidence>